<dbReference type="Gene3D" id="2.40.128.270">
    <property type="match status" value="1"/>
</dbReference>
<proteinExistence type="predicted"/>
<dbReference type="InterPro" id="IPR038670">
    <property type="entry name" value="HslJ-like_sf"/>
</dbReference>
<evidence type="ECO:0000259" key="1">
    <source>
        <dbReference type="Pfam" id="PF03724"/>
    </source>
</evidence>
<dbReference type="AlphaFoldDB" id="A0A3S0LP18"/>
<dbReference type="RefSeq" id="WP_126342903.1">
    <property type="nucleotide sequence ID" value="NZ_CP041698.1"/>
</dbReference>
<dbReference type="EMBL" id="RXYK01000014">
    <property type="protein sequence ID" value="RTY36271.1"/>
    <property type="molecule type" value="Genomic_DNA"/>
</dbReference>
<protein>
    <submittedName>
        <fullName evidence="2">META domain-containing protein</fullName>
    </submittedName>
</protein>
<dbReference type="InterPro" id="IPR005184">
    <property type="entry name" value="DUF306_Meta_HslJ"/>
</dbReference>
<organism evidence="2 3">
    <name type="scientific">Chlorobium phaeovibrioides</name>
    <dbReference type="NCBI Taxonomy" id="1094"/>
    <lineage>
        <taxon>Bacteria</taxon>
        <taxon>Pseudomonadati</taxon>
        <taxon>Chlorobiota</taxon>
        <taxon>Chlorobiia</taxon>
        <taxon>Chlorobiales</taxon>
        <taxon>Chlorobiaceae</taxon>
        <taxon>Chlorobium/Pelodictyon group</taxon>
        <taxon>Chlorobium</taxon>
    </lineage>
</organism>
<dbReference type="PANTHER" id="PTHR35535">
    <property type="entry name" value="HEAT SHOCK PROTEIN HSLJ"/>
    <property type="match status" value="1"/>
</dbReference>
<evidence type="ECO:0000313" key="2">
    <source>
        <dbReference type="EMBL" id="RTY36271.1"/>
    </source>
</evidence>
<comment type="caution">
    <text evidence="2">The sequence shown here is derived from an EMBL/GenBank/DDBJ whole genome shotgun (WGS) entry which is preliminary data.</text>
</comment>
<reference evidence="2 3" key="1">
    <citation type="submission" date="2018-12" db="EMBL/GenBank/DDBJ databases">
        <authorList>
            <person name="Lunina O.N."/>
            <person name="Grouzdev D.S."/>
            <person name="Gorlenko V.M."/>
            <person name="Savvichev A.S."/>
        </authorList>
    </citation>
    <scope>NUCLEOTIDE SEQUENCE [LARGE SCALE GENOMIC DNA]</scope>
    <source>
        <strain evidence="2 3">BrKhr-17</strain>
    </source>
</reference>
<dbReference type="PANTHER" id="PTHR35535:SF1">
    <property type="entry name" value="HEAT SHOCK PROTEIN HSLJ"/>
    <property type="match status" value="1"/>
</dbReference>
<name>A0A3S0LP18_CHLPH</name>
<accession>A0A3S0LP18</accession>
<dbReference type="Pfam" id="PF03724">
    <property type="entry name" value="META"/>
    <property type="match status" value="1"/>
</dbReference>
<dbReference type="InterPro" id="IPR053147">
    <property type="entry name" value="Hsp_HslJ-like"/>
</dbReference>
<sequence length="164" mass="17978">MNGTEGRVVMMRARYGLFFCRLPLLAGVMAMLLLVGCARQAGSPESVAKLMNTVWRAVEVDGQRVEFLPGQKLDVSLVMHRTGAVRGATGCNNLSGSFSQKSDRLSFSSLITTRMAGPKKLMVRERLFLQALRRTAGWSVSGRTLTLYDDMGSRVARFMAVGGR</sequence>
<dbReference type="Proteomes" id="UP000279908">
    <property type="component" value="Unassembled WGS sequence"/>
</dbReference>
<evidence type="ECO:0000313" key="3">
    <source>
        <dbReference type="Proteomes" id="UP000279908"/>
    </source>
</evidence>
<feature type="domain" description="DUF306" evidence="1">
    <location>
        <begin position="49"/>
        <end position="158"/>
    </location>
</feature>
<gene>
    <name evidence="2" type="ORF">EKD02_08435</name>
</gene>